<dbReference type="RefSeq" id="WP_119151777.1">
    <property type="nucleotide sequence ID" value="NZ_JBHSOV010000040.1"/>
</dbReference>
<reference evidence="1 2" key="1">
    <citation type="submission" date="2018-09" db="EMBL/GenBank/DDBJ databases">
        <title>Cohnella cavernae sp. nov., isolated from a karst cave.</title>
        <authorList>
            <person name="Zhu H."/>
        </authorList>
    </citation>
    <scope>NUCLEOTIDE SEQUENCE [LARGE SCALE GENOMIC DNA]</scope>
    <source>
        <strain evidence="1 2">K2E09-144</strain>
    </source>
</reference>
<sequence>MENDQHKRLLEFLESSFDHEGTMCFLAVSASQVGQDGSKQEITLKVRVALAFREGESVTPYFDGTDLYVTICSNSIQFTNEDEWSEGPPIMEGSPIALAAGWVSELAPPFWISLEAREAANRDL</sequence>
<dbReference type="AlphaFoldDB" id="A0A398CRI7"/>
<proteinExistence type="predicted"/>
<name>A0A398CRI7_9BACL</name>
<accession>A0A398CRI7</accession>
<protein>
    <submittedName>
        <fullName evidence="1">Uncharacterized protein</fullName>
    </submittedName>
</protein>
<evidence type="ECO:0000313" key="2">
    <source>
        <dbReference type="Proteomes" id="UP000266340"/>
    </source>
</evidence>
<evidence type="ECO:0000313" key="1">
    <source>
        <dbReference type="EMBL" id="RIE01524.1"/>
    </source>
</evidence>
<organism evidence="1 2">
    <name type="scientific">Cohnella faecalis</name>
    <dbReference type="NCBI Taxonomy" id="2315694"/>
    <lineage>
        <taxon>Bacteria</taxon>
        <taxon>Bacillati</taxon>
        <taxon>Bacillota</taxon>
        <taxon>Bacilli</taxon>
        <taxon>Bacillales</taxon>
        <taxon>Paenibacillaceae</taxon>
        <taxon>Cohnella</taxon>
    </lineage>
</organism>
<dbReference type="Proteomes" id="UP000266340">
    <property type="component" value="Unassembled WGS sequence"/>
</dbReference>
<comment type="caution">
    <text evidence="1">The sequence shown here is derived from an EMBL/GenBank/DDBJ whole genome shotgun (WGS) entry which is preliminary data.</text>
</comment>
<keyword evidence="2" id="KW-1185">Reference proteome</keyword>
<dbReference type="OrthoDB" id="2625515at2"/>
<dbReference type="EMBL" id="QXJM01000040">
    <property type="protein sequence ID" value="RIE01524.1"/>
    <property type="molecule type" value="Genomic_DNA"/>
</dbReference>
<gene>
    <name evidence="1" type="ORF">D3H35_24540</name>
</gene>